<evidence type="ECO:0000313" key="2">
    <source>
        <dbReference type="EMBL" id="BAF41160.1"/>
    </source>
</evidence>
<dbReference type="EMBL" id="AB243556">
    <property type="protein sequence ID" value="BAF41160.1"/>
    <property type="molecule type" value="Genomic_DNA"/>
</dbReference>
<dbReference type="GeneID" id="4594527"/>
<sequence>MCVNISTFLVLHKACSKEKIKLSDQHKDFEYMLRKEWITQVENDLEISEDSSFSILYMKYSGYVSITSKGKDVYFSARNSWIRWILGTIISISIAIASLVIKALLEC</sequence>
<dbReference type="RefSeq" id="YP_918901.1">
    <property type="nucleotide sequence ID" value="NC_008689.1"/>
</dbReference>
<keyword evidence="1" id="KW-0812">Transmembrane</keyword>
<keyword evidence="3" id="KW-1185">Reference proteome</keyword>
<dbReference type="KEGG" id="vg:4594527"/>
<name>A0ZS13_9CAUD</name>
<evidence type="ECO:0000313" key="3">
    <source>
        <dbReference type="Proteomes" id="UP000000986"/>
    </source>
</evidence>
<proteinExistence type="predicted"/>
<evidence type="ECO:0000256" key="1">
    <source>
        <dbReference type="SAM" id="Phobius"/>
    </source>
</evidence>
<organism evidence="2 3">
    <name type="scientific">Staphylococcus phage phiPVL108</name>
    <dbReference type="NCBI Taxonomy" id="360398"/>
    <lineage>
        <taxon>Viruses</taxon>
        <taxon>Duplodnaviria</taxon>
        <taxon>Heunggongvirae</taxon>
        <taxon>Uroviricota</taxon>
        <taxon>Caudoviricetes</taxon>
        <taxon>Bronfenbrennervirinae</taxon>
        <taxon>Peeveelvirus</taxon>
        <taxon>Peeveelvirus PVL108</taxon>
    </lineage>
</organism>
<protein>
    <submittedName>
        <fullName evidence="2">Uncharacterized protein</fullName>
    </submittedName>
</protein>
<keyword evidence="1" id="KW-1133">Transmembrane helix</keyword>
<dbReference type="Proteomes" id="UP000000986">
    <property type="component" value="Segment"/>
</dbReference>
<reference evidence="2 3" key="1">
    <citation type="journal article" date="2006" name="J. Clin. Microbiol.">
        <title>Predominance of clones carrying Panton-Valentine leukocidin genes among methicillin-resistant Staphylococcus aureus strains isolated in Japanese hospitals from 1979 to 1985.</title>
        <authorList>
            <person name="Ma X.X."/>
            <person name="Ito T."/>
            <person name="Chongtrakool P."/>
            <person name="Hiramatsu K."/>
        </authorList>
    </citation>
    <scope>NUCLEOTIDE SEQUENCE</scope>
    <source>
        <strain evidence="2">MR108</strain>
    </source>
</reference>
<feature type="transmembrane region" description="Helical" evidence="1">
    <location>
        <begin position="81"/>
        <end position="105"/>
    </location>
</feature>
<accession>A0ZS13</accession>
<keyword evidence="1" id="KW-0472">Membrane</keyword>